<protein>
    <submittedName>
        <fullName evidence="1">Uncharacterized protein</fullName>
    </submittedName>
</protein>
<organism evidence="1 2">
    <name type="scientific">Polyplosphaeria fusca</name>
    <dbReference type="NCBI Taxonomy" id="682080"/>
    <lineage>
        <taxon>Eukaryota</taxon>
        <taxon>Fungi</taxon>
        <taxon>Dikarya</taxon>
        <taxon>Ascomycota</taxon>
        <taxon>Pezizomycotina</taxon>
        <taxon>Dothideomycetes</taxon>
        <taxon>Pleosporomycetidae</taxon>
        <taxon>Pleosporales</taxon>
        <taxon>Tetraplosphaeriaceae</taxon>
        <taxon>Polyplosphaeria</taxon>
    </lineage>
</organism>
<proteinExistence type="predicted"/>
<comment type="caution">
    <text evidence="1">The sequence shown here is derived from an EMBL/GenBank/DDBJ whole genome shotgun (WGS) entry which is preliminary data.</text>
</comment>
<evidence type="ECO:0000313" key="1">
    <source>
        <dbReference type="EMBL" id="KAF2732436.1"/>
    </source>
</evidence>
<name>A0A9P4V0R2_9PLEO</name>
<reference evidence="1" key="1">
    <citation type="journal article" date="2020" name="Stud. Mycol.">
        <title>101 Dothideomycetes genomes: a test case for predicting lifestyles and emergence of pathogens.</title>
        <authorList>
            <person name="Haridas S."/>
            <person name="Albert R."/>
            <person name="Binder M."/>
            <person name="Bloem J."/>
            <person name="Labutti K."/>
            <person name="Salamov A."/>
            <person name="Andreopoulos B."/>
            <person name="Baker S."/>
            <person name="Barry K."/>
            <person name="Bills G."/>
            <person name="Bluhm B."/>
            <person name="Cannon C."/>
            <person name="Castanera R."/>
            <person name="Culley D."/>
            <person name="Daum C."/>
            <person name="Ezra D."/>
            <person name="Gonzalez J."/>
            <person name="Henrissat B."/>
            <person name="Kuo A."/>
            <person name="Liang C."/>
            <person name="Lipzen A."/>
            <person name="Lutzoni F."/>
            <person name="Magnuson J."/>
            <person name="Mondo S."/>
            <person name="Nolan M."/>
            <person name="Ohm R."/>
            <person name="Pangilinan J."/>
            <person name="Park H.-J."/>
            <person name="Ramirez L."/>
            <person name="Alfaro M."/>
            <person name="Sun H."/>
            <person name="Tritt A."/>
            <person name="Yoshinaga Y."/>
            <person name="Zwiers L.-H."/>
            <person name="Turgeon B."/>
            <person name="Goodwin S."/>
            <person name="Spatafora J."/>
            <person name="Crous P."/>
            <person name="Grigoriev I."/>
        </authorList>
    </citation>
    <scope>NUCLEOTIDE SEQUENCE</scope>
    <source>
        <strain evidence="1">CBS 125425</strain>
    </source>
</reference>
<accession>A0A9P4V0R2</accession>
<dbReference type="AlphaFoldDB" id="A0A9P4V0R2"/>
<dbReference type="EMBL" id="ML996177">
    <property type="protein sequence ID" value="KAF2732436.1"/>
    <property type="molecule type" value="Genomic_DNA"/>
</dbReference>
<gene>
    <name evidence="1" type="ORF">EJ04DRAFT_337042</name>
</gene>
<dbReference type="Proteomes" id="UP000799444">
    <property type="component" value="Unassembled WGS sequence"/>
</dbReference>
<sequence>MGDYWRAARLAQRLDAKLGAIPNLVTAKVTIPCRRQQCRASLRASTIRDMCSVFVSGLVGVHAAGAGKDAAVAPALSCPRVLAFRRSPFQGPLMPRRIAACPRLRHGCIGLADLRATKATVHTLPRRVSVLKALPPDTRHLRAHNRAFTWLWRVWPRREKHTCSVRRAGGRL</sequence>
<evidence type="ECO:0000313" key="2">
    <source>
        <dbReference type="Proteomes" id="UP000799444"/>
    </source>
</evidence>
<keyword evidence="2" id="KW-1185">Reference proteome</keyword>